<feature type="transmembrane region" description="Helical" evidence="9">
    <location>
        <begin position="582"/>
        <end position="607"/>
    </location>
</feature>
<name>A0A090D1P5_9BACT</name>
<feature type="coiled-coil region" evidence="8">
    <location>
        <begin position="178"/>
        <end position="205"/>
    </location>
</feature>
<comment type="similarity">
    <text evidence="2">Belongs to the V-ATPase 116 kDa subunit family.</text>
</comment>
<dbReference type="GO" id="GO:0051117">
    <property type="term" value="F:ATPase binding"/>
    <property type="evidence" value="ECO:0007669"/>
    <property type="project" value="TreeGrafter"/>
</dbReference>
<feature type="transmembrane region" description="Helical" evidence="9">
    <location>
        <begin position="451"/>
        <end position="469"/>
    </location>
</feature>
<dbReference type="RefSeq" id="WP_041017471.1">
    <property type="nucleotide sequence ID" value="NZ_CCEJ010000004.1"/>
</dbReference>
<feature type="transmembrane region" description="Helical" evidence="9">
    <location>
        <begin position="513"/>
        <end position="534"/>
    </location>
</feature>
<dbReference type="eggNOG" id="COG1269">
    <property type="taxonomic scope" value="Bacteria"/>
</dbReference>
<keyword evidence="7 9" id="KW-0472">Membrane</keyword>
<proteinExistence type="inferred from homology"/>
<evidence type="ECO:0000256" key="8">
    <source>
        <dbReference type="SAM" id="Coils"/>
    </source>
</evidence>
<evidence type="ECO:0000256" key="9">
    <source>
        <dbReference type="SAM" id="Phobius"/>
    </source>
</evidence>
<keyword evidence="3" id="KW-0813">Transport</keyword>
<accession>A0A090D1P5</accession>
<feature type="coiled-coil region" evidence="8">
    <location>
        <begin position="74"/>
        <end position="101"/>
    </location>
</feature>
<keyword evidence="6" id="KW-0406">Ion transport</keyword>
<comment type="subcellular location">
    <subcellularLocation>
        <location evidence="1">Membrane</location>
        <topology evidence="1">Multi-pass membrane protein</topology>
    </subcellularLocation>
</comment>
<keyword evidence="11" id="KW-1185">Reference proteome</keyword>
<dbReference type="Proteomes" id="UP000031552">
    <property type="component" value="Unassembled WGS sequence"/>
</dbReference>
<gene>
    <name evidence="10" type="primary">ntpI</name>
    <name evidence="10" type="ORF">CSEC_1134</name>
</gene>
<feature type="transmembrane region" description="Helical" evidence="9">
    <location>
        <begin position="546"/>
        <end position="570"/>
    </location>
</feature>
<dbReference type="OrthoDB" id="9803814at2"/>
<evidence type="ECO:0000256" key="5">
    <source>
        <dbReference type="ARBA" id="ARBA00022989"/>
    </source>
</evidence>
<dbReference type="EMBL" id="CCEJ010000004">
    <property type="protein sequence ID" value="CDR33960.1"/>
    <property type="molecule type" value="Genomic_DNA"/>
</dbReference>
<evidence type="ECO:0000256" key="3">
    <source>
        <dbReference type="ARBA" id="ARBA00022448"/>
    </source>
</evidence>
<comment type="caution">
    <text evidence="10">The sequence shown here is derived from an EMBL/GenBank/DDBJ whole genome shotgun (WGS) entry which is preliminary data.</text>
</comment>
<dbReference type="STRING" id="1437425.CSEC_1134"/>
<protein>
    <submittedName>
        <fullName evidence="10">V-type sodium ATPase subunit I</fullName>
        <ecNumber evidence="10">3.6.3.15</ecNumber>
    </submittedName>
</protein>
<dbReference type="GO" id="GO:0016471">
    <property type="term" value="C:vacuolar proton-transporting V-type ATPase complex"/>
    <property type="evidence" value="ECO:0007669"/>
    <property type="project" value="TreeGrafter"/>
</dbReference>
<keyword evidence="8" id="KW-0175">Coiled coil</keyword>
<feature type="transmembrane region" description="Helical" evidence="9">
    <location>
        <begin position="476"/>
        <end position="493"/>
    </location>
</feature>
<dbReference type="GO" id="GO:0016787">
    <property type="term" value="F:hydrolase activity"/>
    <property type="evidence" value="ECO:0007669"/>
    <property type="project" value="UniProtKB-KW"/>
</dbReference>
<dbReference type="PANTHER" id="PTHR11629:SF63">
    <property type="entry name" value="V-TYPE PROTON ATPASE SUBUNIT A"/>
    <property type="match status" value="1"/>
</dbReference>
<organism evidence="10 11">
    <name type="scientific">Candidatus Criblamydia sequanensis CRIB-18</name>
    <dbReference type="NCBI Taxonomy" id="1437425"/>
    <lineage>
        <taxon>Bacteria</taxon>
        <taxon>Pseudomonadati</taxon>
        <taxon>Chlamydiota</taxon>
        <taxon>Chlamydiia</taxon>
        <taxon>Parachlamydiales</taxon>
        <taxon>Candidatus Criblamydiaceae</taxon>
        <taxon>Candidatus Criblamydia</taxon>
    </lineage>
</organism>
<keyword evidence="10" id="KW-0378">Hydrolase</keyword>
<sequence>MRIDVKKFLFIGPIDLKKTFFEKAQDLGIIDFIDASKKRGKDFPENIQRILQAIKVLRGLPVAEQEELTDDSKADSIVSAILNLKHEKEKKEEEFRTLRLEIARVAPFGKFSLKDIEFIEKKGRRHIQFFSSKKIGREDLPEDVIYIGTDMGLNYFISISKEKRTFDNMIEMKIDRPVDELLERKHEVEKELVSLEEKLKSYSKYNTLLHHDLTYKLNSFHLKSAESISQDELNGLLFAVTGWVPKNKVKELQSIADKLNIHYEEVAIEANDVIPTYLENRGLNKIGEDLVHIYDTPSPIDRDPSAWVLLFFAMFFAFIVGDGGYGLILLCASLYVQYRYKPTRDLPKRLMKLSFILAGACIVWGLMTTSFFGIPISLESPIRKVSLITKLTEKKIAFQWETKDETYQEWVKTHPQTANLKDPRKIIEATKSEDLRGVISHPLFDKTANGILAELALLIGIIHIILSMTRYIDRNWAWFGWILAIIGGYLYFPEYLKTPSMLNYLAGFDRGSLATNGLILLGSGTAIAVFLSLIQNKLMGMLEIMTLVQIFADILSYLRLYALGLAGGIVSSTVNELAGSVFFIAGIFIILLGHVINIALAIMGGVIHGLRLNFLEWYHYSFYGGGKPFRPLENIKVE</sequence>
<evidence type="ECO:0000313" key="11">
    <source>
        <dbReference type="Proteomes" id="UP000031552"/>
    </source>
</evidence>
<dbReference type="InterPro" id="IPR002490">
    <property type="entry name" value="V-ATPase_116kDa_su"/>
</dbReference>
<evidence type="ECO:0000313" key="10">
    <source>
        <dbReference type="EMBL" id="CDR33960.1"/>
    </source>
</evidence>
<feature type="transmembrane region" description="Helical" evidence="9">
    <location>
        <begin position="306"/>
        <end position="332"/>
    </location>
</feature>
<reference evidence="10" key="1">
    <citation type="submission" date="2013-12" db="EMBL/GenBank/DDBJ databases">
        <authorList>
            <person name="Linke B."/>
        </authorList>
    </citation>
    <scope>NUCLEOTIDE SEQUENCE [LARGE SCALE GENOMIC DNA]</scope>
    <source>
        <strain evidence="10">CRIB-18</strain>
    </source>
</reference>
<evidence type="ECO:0000256" key="2">
    <source>
        <dbReference type="ARBA" id="ARBA00009904"/>
    </source>
</evidence>
<evidence type="ECO:0000256" key="4">
    <source>
        <dbReference type="ARBA" id="ARBA00022692"/>
    </source>
</evidence>
<reference evidence="10" key="2">
    <citation type="submission" date="2014-09" db="EMBL/GenBank/DDBJ databases">
        <title>Criblamydia sequanensis harbors a mega-plasmid encoding arsenite resistance.</title>
        <authorList>
            <person name="Bertelli C."/>
            <person name="Goesmann A."/>
            <person name="Greub G."/>
        </authorList>
    </citation>
    <scope>NUCLEOTIDE SEQUENCE [LARGE SCALE GENOMIC DNA]</scope>
    <source>
        <strain evidence="10">CRIB-18</strain>
    </source>
</reference>
<dbReference type="GO" id="GO:0033179">
    <property type="term" value="C:proton-transporting V-type ATPase, V0 domain"/>
    <property type="evidence" value="ECO:0007669"/>
    <property type="project" value="InterPro"/>
</dbReference>
<dbReference type="GO" id="GO:0007035">
    <property type="term" value="P:vacuolar acidification"/>
    <property type="evidence" value="ECO:0007669"/>
    <property type="project" value="TreeGrafter"/>
</dbReference>
<keyword evidence="5 9" id="KW-1133">Transmembrane helix</keyword>
<feature type="transmembrane region" description="Helical" evidence="9">
    <location>
        <begin position="353"/>
        <end position="374"/>
    </location>
</feature>
<keyword evidence="4 9" id="KW-0812">Transmembrane</keyword>
<evidence type="ECO:0000256" key="7">
    <source>
        <dbReference type="ARBA" id="ARBA00023136"/>
    </source>
</evidence>
<dbReference type="PANTHER" id="PTHR11629">
    <property type="entry name" value="VACUOLAR PROTON ATPASES"/>
    <property type="match status" value="1"/>
</dbReference>
<evidence type="ECO:0000256" key="1">
    <source>
        <dbReference type="ARBA" id="ARBA00004141"/>
    </source>
</evidence>
<dbReference type="GO" id="GO:0046961">
    <property type="term" value="F:proton-transporting ATPase activity, rotational mechanism"/>
    <property type="evidence" value="ECO:0007669"/>
    <property type="project" value="InterPro"/>
</dbReference>
<dbReference type="AlphaFoldDB" id="A0A090D1P5"/>
<evidence type="ECO:0000256" key="6">
    <source>
        <dbReference type="ARBA" id="ARBA00023065"/>
    </source>
</evidence>
<dbReference type="EC" id="3.6.3.15" evidence="10"/>